<sequence length="125" mass="14466">MACPEPTWTLISTRFLWRTCRRGLFTRGWGKLWGVVPCCARFEAALALLFARLARAGRRKLLYLYYAGRTVKNYCSRRTVSRVLCVCQPSFRVSEMQGRDKKIRLLISLFSLGSGCSSRVIWRHV</sequence>
<accession>A0A2T7DGS3</accession>
<protein>
    <submittedName>
        <fullName evidence="1">Uncharacterized protein</fullName>
    </submittedName>
</protein>
<dbReference type="EMBL" id="CM009753">
    <property type="protein sequence ID" value="PUZ54780.1"/>
    <property type="molecule type" value="Genomic_DNA"/>
</dbReference>
<evidence type="ECO:0000313" key="1">
    <source>
        <dbReference type="EMBL" id="PUZ54780.1"/>
    </source>
</evidence>
<dbReference type="Proteomes" id="UP000244336">
    <property type="component" value="Chromosome 5"/>
</dbReference>
<gene>
    <name evidence="1" type="ORF">GQ55_5G158500</name>
</gene>
<dbReference type="AlphaFoldDB" id="A0A2T7DGS3"/>
<evidence type="ECO:0000313" key="2">
    <source>
        <dbReference type="Proteomes" id="UP000244336"/>
    </source>
</evidence>
<dbReference type="Gramene" id="PUZ54780">
    <property type="protein sequence ID" value="PUZ54780"/>
    <property type="gene ID" value="GQ55_5G158500"/>
</dbReference>
<organism evidence="1 2">
    <name type="scientific">Panicum hallii var. hallii</name>
    <dbReference type="NCBI Taxonomy" id="1504633"/>
    <lineage>
        <taxon>Eukaryota</taxon>
        <taxon>Viridiplantae</taxon>
        <taxon>Streptophyta</taxon>
        <taxon>Embryophyta</taxon>
        <taxon>Tracheophyta</taxon>
        <taxon>Spermatophyta</taxon>
        <taxon>Magnoliopsida</taxon>
        <taxon>Liliopsida</taxon>
        <taxon>Poales</taxon>
        <taxon>Poaceae</taxon>
        <taxon>PACMAD clade</taxon>
        <taxon>Panicoideae</taxon>
        <taxon>Panicodae</taxon>
        <taxon>Paniceae</taxon>
        <taxon>Panicinae</taxon>
        <taxon>Panicum</taxon>
        <taxon>Panicum sect. Panicum</taxon>
    </lineage>
</organism>
<proteinExistence type="predicted"/>
<keyword evidence="2" id="KW-1185">Reference proteome</keyword>
<name>A0A2T7DGS3_9POAL</name>
<reference evidence="1 2" key="1">
    <citation type="submission" date="2018-04" db="EMBL/GenBank/DDBJ databases">
        <title>WGS assembly of Panicum hallii var. hallii HAL2.</title>
        <authorList>
            <person name="Lovell J."/>
            <person name="Jenkins J."/>
            <person name="Lowry D."/>
            <person name="Mamidi S."/>
            <person name="Sreedasyam A."/>
            <person name="Weng X."/>
            <person name="Barry K."/>
            <person name="Bonette J."/>
            <person name="Campitelli B."/>
            <person name="Daum C."/>
            <person name="Gordon S."/>
            <person name="Gould B."/>
            <person name="Lipzen A."/>
            <person name="MacQueen A."/>
            <person name="Palacio-Mejia J."/>
            <person name="Plott C."/>
            <person name="Shakirov E."/>
            <person name="Shu S."/>
            <person name="Yoshinaga Y."/>
            <person name="Zane M."/>
            <person name="Rokhsar D."/>
            <person name="Grimwood J."/>
            <person name="Schmutz J."/>
            <person name="Juenger T."/>
        </authorList>
    </citation>
    <scope>NUCLEOTIDE SEQUENCE [LARGE SCALE GENOMIC DNA]</scope>
    <source>
        <strain evidence="2">cv. HAL2</strain>
    </source>
</reference>